<accession>M9RMD2</accession>
<dbReference type="GO" id="GO:0003824">
    <property type="term" value="F:catalytic activity"/>
    <property type="evidence" value="ECO:0007669"/>
    <property type="project" value="UniProtKB-ARBA"/>
</dbReference>
<dbReference type="InterPro" id="IPR001753">
    <property type="entry name" value="Enoyl-CoA_hydra/iso"/>
</dbReference>
<comment type="similarity">
    <text evidence="1">Belongs to the enoyl-CoA hydratase/isomerase family.</text>
</comment>
<dbReference type="CDD" id="cd06558">
    <property type="entry name" value="crotonase-like"/>
    <property type="match status" value="1"/>
</dbReference>
<organism evidence="2 3">
    <name type="scientific">Octadecabacter arcticus 238</name>
    <dbReference type="NCBI Taxonomy" id="391616"/>
    <lineage>
        <taxon>Bacteria</taxon>
        <taxon>Pseudomonadati</taxon>
        <taxon>Pseudomonadota</taxon>
        <taxon>Alphaproteobacteria</taxon>
        <taxon>Rhodobacterales</taxon>
        <taxon>Roseobacteraceae</taxon>
        <taxon>Octadecabacter</taxon>
    </lineage>
</organism>
<dbReference type="SUPFAM" id="SSF52096">
    <property type="entry name" value="ClpP/crotonase"/>
    <property type="match status" value="1"/>
</dbReference>
<dbReference type="InterPro" id="IPR029045">
    <property type="entry name" value="ClpP/crotonase-like_dom_sf"/>
</dbReference>
<dbReference type="AlphaFoldDB" id="M9RMD2"/>
<dbReference type="HOGENOM" id="CLU_009834_7_3_5"/>
<dbReference type="Proteomes" id="UP000004688">
    <property type="component" value="Chromosome"/>
</dbReference>
<evidence type="ECO:0000313" key="3">
    <source>
        <dbReference type="Proteomes" id="UP000004688"/>
    </source>
</evidence>
<dbReference type="eggNOG" id="COG1024">
    <property type="taxonomic scope" value="Bacteria"/>
</dbReference>
<dbReference type="STRING" id="391616.OA238_c28760"/>
<evidence type="ECO:0000313" key="2">
    <source>
        <dbReference type="EMBL" id="AGI72898.1"/>
    </source>
</evidence>
<keyword evidence="3" id="KW-1185">Reference proteome</keyword>
<name>M9RMD2_9RHOB</name>
<reference evidence="2 3" key="1">
    <citation type="journal article" date="2013" name="PLoS ONE">
        <title>Poles Apart: Arctic and Antarctic Octadecabacter strains Share High Genome Plasticity and a New Type of Xanthorhodopsin.</title>
        <authorList>
            <person name="Vollmers J."/>
            <person name="Voget S."/>
            <person name="Dietrich S."/>
            <person name="Gollnow K."/>
            <person name="Smits M."/>
            <person name="Meyer K."/>
            <person name="Brinkhoff T."/>
            <person name="Simon M."/>
            <person name="Daniel R."/>
        </authorList>
    </citation>
    <scope>NUCLEOTIDE SEQUENCE [LARGE SCALE GENOMIC DNA]</scope>
    <source>
        <strain evidence="2 3">238</strain>
    </source>
</reference>
<dbReference type="PANTHER" id="PTHR42964">
    <property type="entry name" value="ENOYL-COA HYDRATASE"/>
    <property type="match status" value="1"/>
</dbReference>
<dbReference type="OrthoDB" id="9795613at2"/>
<dbReference type="KEGG" id="oar:OA238_c28760"/>
<evidence type="ECO:0000256" key="1">
    <source>
        <dbReference type="ARBA" id="ARBA00005254"/>
    </source>
</evidence>
<dbReference type="InterPro" id="IPR051683">
    <property type="entry name" value="Enoyl-CoA_Hydratase/Isomerase"/>
</dbReference>
<gene>
    <name evidence="2" type="ORF">OA238_c28760</name>
</gene>
<dbReference type="Pfam" id="PF00378">
    <property type="entry name" value="ECH_1"/>
    <property type="match status" value="1"/>
</dbReference>
<dbReference type="Gene3D" id="3.90.226.10">
    <property type="entry name" value="2-enoyl-CoA Hydratase, Chain A, domain 1"/>
    <property type="match status" value="1"/>
</dbReference>
<protein>
    <submittedName>
        <fullName evidence="2">Putative methylglutaconyl-CoA hydratase</fullName>
    </submittedName>
</protein>
<dbReference type="PANTHER" id="PTHR42964:SF1">
    <property type="entry name" value="POLYKETIDE BIOSYNTHESIS ENOYL-COA HYDRATASE PKSH-RELATED"/>
    <property type="match status" value="1"/>
</dbReference>
<sequence length="259" mass="27105">MFETITLITDKRGVATLTLNRPEKHNAMSGQMIDELTQAAAGLDADAAVRVVVITGQGRSFCAGGDLAWMKAQMAADSAPRAAEARKLADMLGALNALSKPLIARVQGAAFGGGVGLCCVSDKVFAVNTAMFGLTETKLGLIPATIGPYVVARMGGGNARQVFMSSRPFDAVDAQRLGIVSNLTTAQDLDAELELEIIAYLKCAPAAVAEAKAMVLSLGGAPTKTTIDASIKALVTRWEHPEANQGIIAFFDKTAPPWE</sequence>
<dbReference type="NCBIfam" id="NF005675">
    <property type="entry name" value="PRK07468.1"/>
    <property type="match status" value="1"/>
</dbReference>
<dbReference type="EMBL" id="CP003742">
    <property type="protein sequence ID" value="AGI72898.1"/>
    <property type="molecule type" value="Genomic_DNA"/>
</dbReference>
<proteinExistence type="inferred from homology"/>
<dbReference type="RefSeq" id="WP_015495946.1">
    <property type="nucleotide sequence ID" value="NC_020908.1"/>
</dbReference>